<dbReference type="InterPro" id="IPR036291">
    <property type="entry name" value="NAD(P)-bd_dom_sf"/>
</dbReference>
<evidence type="ECO:0000256" key="7">
    <source>
        <dbReference type="ARBA" id="ARBA00023027"/>
    </source>
</evidence>
<feature type="domain" description="3-hydroxyacyl-CoA dehydrogenase C-terminal" evidence="13">
    <location>
        <begin position="484"/>
        <end position="570"/>
    </location>
</feature>
<dbReference type="InterPro" id="IPR008927">
    <property type="entry name" value="6-PGluconate_DH-like_C_sf"/>
</dbReference>
<protein>
    <submittedName>
        <fullName evidence="15">Uncharacterized protein</fullName>
    </submittedName>
</protein>
<dbReference type="GO" id="GO:0003857">
    <property type="term" value="F:(3S)-3-hydroxyacyl-CoA dehydrogenase (NAD+) activity"/>
    <property type="evidence" value="ECO:0007669"/>
    <property type="project" value="TreeGrafter"/>
</dbReference>
<dbReference type="PROSITE" id="PS00166">
    <property type="entry name" value="ENOYL_COA_HYDRATASE"/>
    <property type="match status" value="1"/>
</dbReference>
<dbReference type="InterPro" id="IPR001753">
    <property type="entry name" value="Enoyl-CoA_hydra/iso"/>
</dbReference>
<dbReference type="FunFam" id="3.40.50.720:FF:000009">
    <property type="entry name" value="Fatty oxidation complex, alpha subunit"/>
    <property type="match status" value="1"/>
</dbReference>
<dbReference type="InterPro" id="IPR006108">
    <property type="entry name" value="3HC_DH_C"/>
</dbReference>
<evidence type="ECO:0000256" key="12">
    <source>
        <dbReference type="ARBA" id="ARBA00023268"/>
    </source>
</evidence>
<dbReference type="FunFam" id="1.10.1040.50:FF:000006">
    <property type="entry name" value="Peroxisomal bifunctional enzyme"/>
    <property type="match status" value="1"/>
</dbReference>
<dbReference type="GO" id="GO:0004300">
    <property type="term" value="F:enoyl-CoA hydratase activity"/>
    <property type="evidence" value="ECO:0007669"/>
    <property type="project" value="UniProtKB-ARBA"/>
</dbReference>
<keyword evidence="11" id="KW-0456">Lyase</keyword>
<evidence type="ECO:0000259" key="14">
    <source>
        <dbReference type="Pfam" id="PF02737"/>
    </source>
</evidence>
<dbReference type="InterPro" id="IPR006176">
    <property type="entry name" value="3-OHacyl-CoA_DH_NAD-bd"/>
</dbReference>
<evidence type="ECO:0000256" key="2">
    <source>
        <dbReference type="ARBA" id="ARBA00005005"/>
    </source>
</evidence>
<name>A0A381ZGG1_9ZZZZ</name>
<keyword evidence="9" id="KW-0576">Peroxisome</keyword>
<keyword evidence="12" id="KW-0511">Multifunctional enzyme</keyword>
<dbReference type="InterPro" id="IPR029045">
    <property type="entry name" value="ClpP/crotonase-like_dom_sf"/>
</dbReference>
<dbReference type="CDD" id="cd06558">
    <property type="entry name" value="crotonase-like"/>
    <property type="match status" value="1"/>
</dbReference>
<dbReference type="GO" id="GO:0006635">
    <property type="term" value="P:fatty acid beta-oxidation"/>
    <property type="evidence" value="ECO:0007669"/>
    <property type="project" value="UniProtKB-UniPathway"/>
</dbReference>
<feature type="domain" description="3-hydroxyacyl-CoA dehydrogenase C-terminal" evidence="13">
    <location>
        <begin position="607"/>
        <end position="690"/>
    </location>
</feature>
<comment type="pathway">
    <text evidence="2">Lipid metabolism; fatty acid beta-oxidation.</text>
</comment>
<evidence type="ECO:0000259" key="13">
    <source>
        <dbReference type="Pfam" id="PF00725"/>
    </source>
</evidence>
<keyword evidence="10" id="KW-0413">Isomerase</keyword>
<gene>
    <name evidence="15" type="ORF">METZ01_LOCUS141068</name>
</gene>
<dbReference type="SUPFAM" id="SSF48179">
    <property type="entry name" value="6-phosphogluconate dehydrogenase C-terminal domain-like"/>
    <property type="match status" value="2"/>
</dbReference>
<dbReference type="PANTHER" id="PTHR23309:SF49">
    <property type="entry name" value="PEROXISOMAL BIFUNCTIONAL ENZYME"/>
    <property type="match status" value="1"/>
</dbReference>
<dbReference type="Pfam" id="PF00378">
    <property type="entry name" value="ECH_1"/>
    <property type="match status" value="1"/>
</dbReference>
<evidence type="ECO:0000256" key="5">
    <source>
        <dbReference type="ARBA" id="ARBA00022832"/>
    </source>
</evidence>
<evidence type="ECO:0000256" key="3">
    <source>
        <dbReference type="ARBA" id="ARBA00008750"/>
    </source>
</evidence>
<evidence type="ECO:0000256" key="11">
    <source>
        <dbReference type="ARBA" id="ARBA00023239"/>
    </source>
</evidence>
<dbReference type="Pfam" id="PF00725">
    <property type="entry name" value="3HCDH"/>
    <property type="match status" value="2"/>
</dbReference>
<dbReference type="GO" id="GO:0016853">
    <property type="term" value="F:isomerase activity"/>
    <property type="evidence" value="ECO:0007669"/>
    <property type="project" value="UniProtKB-KW"/>
</dbReference>
<keyword evidence="7" id="KW-0520">NAD</keyword>
<keyword evidence="8" id="KW-0443">Lipid metabolism</keyword>
<dbReference type="PANTHER" id="PTHR23309">
    <property type="entry name" value="3-HYDROXYACYL-COA DEHYROGENASE"/>
    <property type="match status" value="1"/>
</dbReference>
<dbReference type="EMBL" id="UINC01021189">
    <property type="protein sequence ID" value="SVA88214.1"/>
    <property type="molecule type" value="Genomic_DNA"/>
</dbReference>
<reference evidence="15" key="1">
    <citation type="submission" date="2018-05" db="EMBL/GenBank/DDBJ databases">
        <authorList>
            <person name="Lanie J.A."/>
            <person name="Ng W.-L."/>
            <person name="Kazmierczak K.M."/>
            <person name="Andrzejewski T.M."/>
            <person name="Davidsen T.M."/>
            <person name="Wayne K.J."/>
            <person name="Tettelin H."/>
            <person name="Glass J.I."/>
            <person name="Rusch D."/>
            <person name="Podicherti R."/>
            <person name="Tsui H.-C.T."/>
            <person name="Winkler M.E."/>
        </authorList>
    </citation>
    <scope>NUCLEOTIDE SEQUENCE</scope>
</reference>
<dbReference type="Gene3D" id="3.90.226.10">
    <property type="entry name" value="2-enoyl-CoA Hydratase, Chain A, domain 1"/>
    <property type="match status" value="1"/>
</dbReference>
<dbReference type="SUPFAM" id="SSF51735">
    <property type="entry name" value="NAD(P)-binding Rossmann-fold domains"/>
    <property type="match status" value="1"/>
</dbReference>
<evidence type="ECO:0000256" key="8">
    <source>
        <dbReference type="ARBA" id="ARBA00023098"/>
    </source>
</evidence>
<organism evidence="15">
    <name type="scientific">marine metagenome</name>
    <dbReference type="NCBI Taxonomy" id="408172"/>
    <lineage>
        <taxon>unclassified sequences</taxon>
        <taxon>metagenomes</taxon>
        <taxon>ecological metagenomes</taxon>
    </lineage>
</organism>
<dbReference type="GO" id="GO:0070403">
    <property type="term" value="F:NAD+ binding"/>
    <property type="evidence" value="ECO:0007669"/>
    <property type="project" value="InterPro"/>
</dbReference>
<dbReference type="SUPFAM" id="SSF52096">
    <property type="entry name" value="ClpP/crotonase"/>
    <property type="match status" value="1"/>
</dbReference>
<dbReference type="InterPro" id="IPR018376">
    <property type="entry name" value="Enoyl-CoA_hyd/isom_CS"/>
</dbReference>
<evidence type="ECO:0000256" key="9">
    <source>
        <dbReference type="ARBA" id="ARBA00023140"/>
    </source>
</evidence>
<dbReference type="Gene3D" id="3.40.50.720">
    <property type="entry name" value="NAD(P)-binding Rossmann-like Domain"/>
    <property type="match status" value="1"/>
</dbReference>
<dbReference type="Gene3D" id="1.10.1040.50">
    <property type="match status" value="1"/>
</dbReference>
<evidence type="ECO:0000256" key="10">
    <source>
        <dbReference type="ARBA" id="ARBA00023235"/>
    </source>
</evidence>
<accession>A0A381ZGG1</accession>
<feature type="domain" description="3-hydroxyacyl-CoA dehydrogenase NAD binding" evidence="14">
    <location>
        <begin position="303"/>
        <end position="480"/>
    </location>
</feature>
<dbReference type="UniPathway" id="UPA00659"/>
<evidence type="ECO:0000256" key="6">
    <source>
        <dbReference type="ARBA" id="ARBA00023002"/>
    </source>
</evidence>
<sequence>MKELTQSVSFEVDGDIGVIIINNPPVNALSYHVRQGIFDGIKEAEANDELKSIVMHCEGRTFMAGADISEFGKPPNPGAPHLREAIDAIEACSKPVVAAIHGTALGGGLETAMGAHYRVANATARLGQPEVHLGIPPGDGGTVRLPRVVGVQKALEMNVSGNPISAQEAHSYGLVDEIVEGDLKEGAIAFARKVVAEGRPLVKIRDKNEKLEEAKNDPDLFNNFRKSIARKSRGFKAPEAIIRCVEGAVNLPFDEAMKNEQRIFKECHDSPESEAQRYFFFIERLANKIPDIPKDSPTRQIEKVGILGAGTMGGGIAMNFLNAGIPVKMVEIKQEALDRGVGIIRKNYQNTANKGRITEQDVEDRMALLEGHLDKSVFRDVDLVIEAVFEEMEVKKTMFAELDKICKPGAILASNTSYLDVNEIATVTSRPEDVVGTHFFSPANVMKLLEIVRGEKTSKDIIATLMSLSKKIGKVAVVVGVCHGFVGNRMLAARGVESESLLLKNALPQEIDKVIYEFGFSMGPFAMSDLAGLDLGWKGDHTPVKETNITHQLCARNRRGQKTGAGFYDYQEGIRTPIPNAEVEEIIKKVSEASHITRESISEEDMLKRMIYAMINEAAKILEEGIALRPSDIDVVWVYGYGWPVYRGGPTYYADQIGLKNIVEDLEKYAQKYGEHLAPAPLLKKLAEEDKGFKDL</sequence>
<evidence type="ECO:0000256" key="4">
    <source>
        <dbReference type="ARBA" id="ARBA00011245"/>
    </source>
</evidence>
<keyword evidence="6" id="KW-0560">Oxidoreductase</keyword>
<evidence type="ECO:0000256" key="1">
    <source>
        <dbReference type="ARBA" id="ARBA00004275"/>
    </source>
</evidence>
<dbReference type="GO" id="GO:0005777">
    <property type="term" value="C:peroxisome"/>
    <property type="evidence" value="ECO:0007669"/>
    <property type="project" value="UniProtKB-SubCell"/>
</dbReference>
<keyword evidence="5" id="KW-0276">Fatty acid metabolism</keyword>
<dbReference type="Pfam" id="PF02737">
    <property type="entry name" value="3HCDH_N"/>
    <property type="match status" value="1"/>
</dbReference>
<dbReference type="AlphaFoldDB" id="A0A381ZGG1"/>
<comment type="subcellular location">
    <subcellularLocation>
        <location evidence="1">Peroxisome</location>
    </subcellularLocation>
</comment>
<proteinExistence type="inferred from homology"/>
<comment type="similarity">
    <text evidence="3">In the N-terminal section; belongs to the enoyl-CoA hydratase/isomerase family.</text>
</comment>
<comment type="subunit">
    <text evidence="4">Monomer.</text>
</comment>
<evidence type="ECO:0000313" key="15">
    <source>
        <dbReference type="EMBL" id="SVA88214.1"/>
    </source>
</evidence>